<proteinExistence type="predicted"/>
<feature type="compositionally biased region" description="Polar residues" evidence="1">
    <location>
        <begin position="1"/>
        <end position="11"/>
    </location>
</feature>
<organism evidence="2 3">
    <name type="scientific">Plakobranchus ocellatus</name>
    <dbReference type="NCBI Taxonomy" id="259542"/>
    <lineage>
        <taxon>Eukaryota</taxon>
        <taxon>Metazoa</taxon>
        <taxon>Spiralia</taxon>
        <taxon>Lophotrochozoa</taxon>
        <taxon>Mollusca</taxon>
        <taxon>Gastropoda</taxon>
        <taxon>Heterobranchia</taxon>
        <taxon>Euthyneura</taxon>
        <taxon>Panpulmonata</taxon>
        <taxon>Sacoglossa</taxon>
        <taxon>Placobranchoidea</taxon>
        <taxon>Plakobranchidae</taxon>
        <taxon>Plakobranchus</taxon>
    </lineage>
</organism>
<dbReference type="AlphaFoldDB" id="A0AAV4BBF4"/>
<name>A0AAV4BBF4_9GAST</name>
<reference evidence="2 3" key="1">
    <citation type="journal article" date="2021" name="Elife">
        <title>Chloroplast acquisition without the gene transfer in kleptoplastic sea slugs, Plakobranchus ocellatus.</title>
        <authorList>
            <person name="Maeda T."/>
            <person name="Takahashi S."/>
            <person name="Yoshida T."/>
            <person name="Shimamura S."/>
            <person name="Takaki Y."/>
            <person name="Nagai Y."/>
            <person name="Toyoda A."/>
            <person name="Suzuki Y."/>
            <person name="Arimoto A."/>
            <person name="Ishii H."/>
            <person name="Satoh N."/>
            <person name="Nishiyama T."/>
            <person name="Hasebe M."/>
            <person name="Maruyama T."/>
            <person name="Minagawa J."/>
            <person name="Obokata J."/>
            <person name="Shigenobu S."/>
        </authorList>
    </citation>
    <scope>NUCLEOTIDE SEQUENCE [LARGE SCALE GENOMIC DNA]</scope>
</reference>
<dbReference type="EMBL" id="BLXT01004654">
    <property type="protein sequence ID" value="GFO16138.1"/>
    <property type="molecule type" value="Genomic_DNA"/>
</dbReference>
<evidence type="ECO:0000256" key="1">
    <source>
        <dbReference type="SAM" id="MobiDB-lite"/>
    </source>
</evidence>
<evidence type="ECO:0000313" key="2">
    <source>
        <dbReference type="EMBL" id="GFO16138.1"/>
    </source>
</evidence>
<evidence type="ECO:0000313" key="3">
    <source>
        <dbReference type="Proteomes" id="UP000735302"/>
    </source>
</evidence>
<feature type="region of interest" description="Disordered" evidence="1">
    <location>
        <begin position="1"/>
        <end position="24"/>
    </location>
</feature>
<dbReference type="Proteomes" id="UP000735302">
    <property type="component" value="Unassembled WGS sequence"/>
</dbReference>
<comment type="caution">
    <text evidence="2">The sequence shown here is derived from an EMBL/GenBank/DDBJ whole genome shotgun (WGS) entry which is preliminary data.</text>
</comment>
<protein>
    <submittedName>
        <fullName evidence="2">Uncharacterized protein</fullName>
    </submittedName>
</protein>
<keyword evidence="3" id="KW-1185">Reference proteome</keyword>
<gene>
    <name evidence="2" type="ORF">PoB_004264300</name>
</gene>
<accession>A0AAV4BBF4</accession>
<sequence>MGFVETPQTRHTPPKTPPVFPLGRISRPPEPLLSEILDPALREGLGDTVASESALRSAGTLLSRVRAPPPTPWPDGNPESLRSPCCGLAIRKNQTGRSGYSLFALAADHLVICTVTWSSSAVCFPQNRCCDLTVTVFTTLRS</sequence>